<feature type="transmembrane region" description="Helical" evidence="1">
    <location>
        <begin position="38"/>
        <end position="60"/>
    </location>
</feature>
<dbReference type="Proteomes" id="UP000220251">
    <property type="component" value="Unassembled WGS sequence"/>
</dbReference>
<accession>A0A0H5DQ07</accession>
<keyword evidence="1" id="KW-0812">Transmembrane</keyword>
<name>A0A0H5DQ07_9BACT</name>
<keyword evidence="1" id="KW-1133">Transmembrane helix</keyword>
<dbReference type="RefSeq" id="WP_098037968.1">
    <property type="nucleotide sequence ID" value="NZ_CWGJ01000011.1"/>
</dbReference>
<dbReference type="EMBL" id="CWGJ01000011">
    <property type="protein sequence ID" value="CRX38118.1"/>
    <property type="molecule type" value="Genomic_DNA"/>
</dbReference>
<feature type="transmembrane region" description="Helical" evidence="1">
    <location>
        <begin position="6"/>
        <end position="26"/>
    </location>
</feature>
<dbReference type="PROSITE" id="PS51257">
    <property type="entry name" value="PROKAR_LIPOPROTEIN"/>
    <property type="match status" value="1"/>
</dbReference>
<protein>
    <submittedName>
        <fullName evidence="2">Putative membrane protein</fullName>
    </submittedName>
</protein>
<keyword evidence="1" id="KW-0472">Membrane</keyword>
<proteinExistence type="predicted"/>
<dbReference type="AlphaFoldDB" id="A0A0H5DQ07"/>
<reference evidence="3" key="1">
    <citation type="submission" date="2015-06" db="EMBL/GenBank/DDBJ databases">
        <authorList>
            <person name="Bertelli C."/>
        </authorList>
    </citation>
    <scope>NUCLEOTIDE SEQUENCE [LARGE SCALE GENOMIC DNA]</scope>
    <source>
        <strain evidence="3">CRIB-30</strain>
    </source>
</reference>
<gene>
    <name evidence="2" type="ORF">ELAC_0766</name>
</gene>
<keyword evidence="3" id="KW-1185">Reference proteome</keyword>
<organism evidence="2 3">
    <name type="scientific">Estrella lausannensis</name>
    <dbReference type="NCBI Taxonomy" id="483423"/>
    <lineage>
        <taxon>Bacteria</taxon>
        <taxon>Pseudomonadati</taxon>
        <taxon>Chlamydiota</taxon>
        <taxon>Chlamydiia</taxon>
        <taxon>Parachlamydiales</taxon>
        <taxon>Candidatus Criblamydiaceae</taxon>
        <taxon>Estrella</taxon>
    </lineage>
</organism>
<evidence type="ECO:0000313" key="3">
    <source>
        <dbReference type="Proteomes" id="UP000220251"/>
    </source>
</evidence>
<evidence type="ECO:0000256" key="1">
    <source>
        <dbReference type="SAM" id="Phobius"/>
    </source>
</evidence>
<evidence type="ECO:0000313" key="2">
    <source>
        <dbReference type="EMBL" id="CRX38118.1"/>
    </source>
</evidence>
<sequence>MRPSLIDYPGTILSIAVFIACFILIWSESRMPINSMIAAMMAGALTLLCYVVTKMVYLAMKRPKS</sequence>